<dbReference type="GO" id="GO:0016740">
    <property type="term" value="F:transferase activity"/>
    <property type="evidence" value="ECO:0007669"/>
    <property type="project" value="UniProtKB-KW"/>
</dbReference>
<accession>A0A4R4TL22</accession>
<dbReference type="RefSeq" id="WP_132816661.1">
    <property type="nucleotide sequence ID" value="NZ_SMKI01000033.1"/>
</dbReference>
<comment type="caution">
    <text evidence="1">The sequence shown here is derived from an EMBL/GenBank/DDBJ whole genome shotgun (WGS) entry which is preliminary data.</text>
</comment>
<gene>
    <name evidence="1" type="ORF">E1283_05130</name>
</gene>
<organism evidence="1 2">
    <name type="scientific">Streptomyces hainanensis</name>
    <dbReference type="NCBI Taxonomy" id="402648"/>
    <lineage>
        <taxon>Bacteria</taxon>
        <taxon>Bacillati</taxon>
        <taxon>Actinomycetota</taxon>
        <taxon>Actinomycetes</taxon>
        <taxon>Kitasatosporales</taxon>
        <taxon>Streptomycetaceae</taxon>
        <taxon>Streptomyces</taxon>
    </lineage>
</organism>
<keyword evidence="1" id="KW-0808">Transferase</keyword>
<protein>
    <submittedName>
        <fullName evidence="1">Transferase</fullName>
    </submittedName>
</protein>
<proteinExistence type="predicted"/>
<dbReference type="EMBL" id="SMKI01000033">
    <property type="protein sequence ID" value="TDC78430.1"/>
    <property type="molecule type" value="Genomic_DNA"/>
</dbReference>
<evidence type="ECO:0000313" key="1">
    <source>
        <dbReference type="EMBL" id="TDC78430.1"/>
    </source>
</evidence>
<dbReference type="Proteomes" id="UP000295345">
    <property type="component" value="Unassembled WGS sequence"/>
</dbReference>
<keyword evidence="2" id="KW-1185">Reference proteome</keyword>
<sequence>MSETLTDVVTETPRADCRAAADGALTVELALPVSAVAPELRLLPRPKSKGEEPDEAAVRPLRLAAAGPAGRWRAVLAPEPALGEGRWDVQLRAAPDGEWRRVAPGVRDTRALIGREPDALADGLAVRVPYRTRDGWFAVRAWLRPAHAEAGPITVEPAEGTMSVRGRLFGAEPAAGAVGQLKLRGGGRRGPRHAVELRDEGGGAFSFTMSLHDLVAEAPAAEAAAVWDVSVRPAPRATRVKVARLLDDVTDKKAVFAFPACEVAGATVRPYYTVDNDLAVRVERPAS</sequence>
<name>A0A4R4TL22_9ACTN</name>
<dbReference type="AlphaFoldDB" id="A0A4R4TL22"/>
<reference evidence="1 2" key="1">
    <citation type="submission" date="2019-03" db="EMBL/GenBank/DDBJ databases">
        <title>Draft genome sequences of novel Actinobacteria.</title>
        <authorList>
            <person name="Sahin N."/>
            <person name="Ay H."/>
            <person name="Saygin H."/>
        </authorList>
    </citation>
    <scope>NUCLEOTIDE SEQUENCE [LARGE SCALE GENOMIC DNA]</scope>
    <source>
        <strain evidence="1 2">DSM 41900</strain>
    </source>
</reference>
<evidence type="ECO:0000313" key="2">
    <source>
        <dbReference type="Proteomes" id="UP000295345"/>
    </source>
</evidence>
<dbReference type="OrthoDB" id="3517562at2"/>